<dbReference type="Pfam" id="PF00498">
    <property type="entry name" value="FHA"/>
    <property type="match status" value="1"/>
</dbReference>
<feature type="compositionally biased region" description="Polar residues" evidence="1">
    <location>
        <begin position="756"/>
        <end position="774"/>
    </location>
</feature>
<keyword evidence="2" id="KW-1133">Transmembrane helix</keyword>
<proteinExistence type="predicted"/>
<evidence type="ECO:0000256" key="1">
    <source>
        <dbReference type="SAM" id="MobiDB-lite"/>
    </source>
</evidence>
<dbReference type="Proteomes" id="UP000054845">
    <property type="component" value="Unassembled WGS sequence"/>
</dbReference>
<feature type="compositionally biased region" description="Low complexity" evidence="1">
    <location>
        <begin position="452"/>
        <end position="462"/>
    </location>
</feature>
<evidence type="ECO:0000313" key="4">
    <source>
        <dbReference type="EMBL" id="CEH15497.1"/>
    </source>
</evidence>
<feature type="compositionally biased region" description="Polar residues" evidence="1">
    <location>
        <begin position="781"/>
        <end position="794"/>
    </location>
</feature>
<organism evidence="4 5">
    <name type="scientific">Ceraceosorus bombacis</name>
    <dbReference type="NCBI Taxonomy" id="401625"/>
    <lineage>
        <taxon>Eukaryota</taxon>
        <taxon>Fungi</taxon>
        <taxon>Dikarya</taxon>
        <taxon>Basidiomycota</taxon>
        <taxon>Ustilaginomycotina</taxon>
        <taxon>Exobasidiomycetes</taxon>
        <taxon>Ceraceosorales</taxon>
        <taxon>Ceraceosoraceae</taxon>
        <taxon>Ceraceosorus</taxon>
    </lineage>
</organism>
<protein>
    <submittedName>
        <fullName evidence="4">SMAD/FHA domain</fullName>
    </submittedName>
</protein>
<evidence type="ECO:0000259" key="3">
    <source>
        <dbReference type="PROSITE" id="PS50006"/>
    </source>
</evidence>
<dbReference type="SUPFAM" id="SSF49879">
    <property type="entry name" value="SMAD/FHA domain"/>
    <property type="match status" value="1"/>
</dbReference>
<feature type="domain" description="FHA" evidence="3">
    <location>
        <begin position="66"/>
        <end position="128"/>
    </location>
</feature>
<feature type="region of interest" description="Disordered" evidence="1">
    <location>
        <begin position="744"/>
        <end position="794"/>
    </location>
</feature>
<feature type="compositionally biased region" description="Basic and acidic residues" evidence="1">
    <location>
        <begin position="681"/>
        <end position="702"/>
    </location>
</feature>
<feature type="compositionally biased region" description="Acidic residues" evidence="1">
    <location>
        <begin position="260"/>
        <end position="273"/>
    </location>
</feature>
<dbReference type="AlphaFoldDB" id="A0A0P1BHK3"/>
<feature type="compositionally biased region" description="Polar residues" evidence="1">
    <location>
        <begin position="860"/>
        <end position="879"/>
    </location>
</feature>
<dbReference type="EMBL" id="CCYA01000264">
    <property type="protein sequence ID" value="CEH15497.1"/>
    <property type="molecule type" value="Genomic_DNA"/>
</dbReference>
<dbReference type="OrthoDB" id="10352240at2759"/>
<name>A0A0P1BHK3_9BASI</name>
<feature type="region of interest" description="Disordered" evidence="1">
    <location>
        <begin position="952"/>
        <end position="1021"/>
    </location>
</feature>
<keyword evidence="2" id="KW-0472">Membrane</keyword>
<dbReference type="Gene3D" id="2.60.200.20">
    <property type="match status" value="1"/>
</dbReference>
<reference evidence="4 5" key="1">
    <citation type="submission" date="2014-09" db="EMBL/GenBank/DDBJ databases">
        <authorList>
            <person name="Magalhaes I.L.F."/>
            <person name="Oliveira U."/>
            <person name="Santos F.R."/>
            <person name="Vidigal T.H.D.A."/>
            <person name="Brescovit A.D."/>
            <person name="Santos A.J."/>
        </authorList>
    </citation>
    <scope>NUCLEOTIDE SEQUENCE [LARGE SCALE GENOMIC DNA]</scope>
</reference>
<feature type="region of interest" description="Disordered" evidence="1">
    <location>
        <begin position="246"/>
        <end position="276"/>
    </location>
</feature>
<dbReference type="CDD" id="cd00060">
    <property type="entry name" value="FHA"/>
    <property type="match status" value="1"/>
</dbReference>
<keyword evidence="5" id="KW-1185">Reference proteome</keyword>
<feature type="transmembrane region" description="Helical" evidence="2">
    <location>
        <begin position="1027"/>
        <end position="1049"/>
    </location>
</feature>
<dbReference type="PROSITE" id="PS50006">
    <property type="entry name" value="FHA_DOMAIN"/>
    <property type="match status" value="1"/>
</dbReference>
<feature type="region of interest" description="Disordered" evidence="1">
    <location>
        <begin position="452"/>
        <end position="731"/>
    </location>
</feature>
<evidence type="ECO:0000313" key="5">
    <source>
        <dbReference type="Proteomes" id="UP000054845"/>
    </source>
</evidence>
<sequence>MERLSSLGQSTGSSQSSQSQEVKHMLVLHLPMAYSKLDSYSSRGQIVDATRSWSRQLCFLEDYGEVILARASEGTIIDHLDRSIQTGQTHFANKVVSRKHAKICWNNGVPSIVDLGSTHGTQYSDIGAYLDPYSNHWRVSSALAAFAPPLAFLKPGIRQNLTHGALITLGKDMGSQDQCHQAVRALIEIRKVLRPVSQQHYLPPLSNVSVSDSTQALHPLCSLPSSTMQGSLDACKKPIIVHHVDDSDGEGDQNVPELTSDSDEVEVVEEPEVSPEVTLVGIRTPSRRHNEPSGTCRLASGPTAALKTDEDVVFSFSSWSPNSGARSQPTERVVPRPIAIAPTLHARALMAGWSETLLHRPSFLNTRPLGASTLRSASSALTSRFAQPASPSSAASVAGSAASSAKSGQSANPEGVSAAYVAELVQRPRPLSFSPSSKAPLAAADSNDLDSASASAVQSTSARPSQTHDAGIAPAKLDFNVSSQSDPTEDRKSAWPGGTRRISPTLHPPCSDRSSDEVPDANLALGSFSDPDREGPHSLHSLYQRETIPMRECDDGNSKSSEESDGDTSDSSGSKEQDSDSETSVLDGDAQLSDEEDIASVAEDASLSDDVDDEGFPVEEDELDEDAFSEKPDEEAFLEELDEDAFPDDLDEDDASAREGTSAECEDLSASEQSEASQDNGLEHDDRPTDHTSEASSEDHVMTDVNDNLPVTSPAVVEAPQRETIQDGAPETTAVFTQEAAATTVDGSSDCHPTLAFTQAQRSPESNLSPLTSQPRDDNRQTVQSRYEPSLTTHMQEAAGQLRCLTRSELMRAVVARREALDLSLQQERIRFAREESEMALARSMNEQPSFEEQRVQDAAPTQATSPAAVETPSTQQTPPELESPLRHLRAMTAQMGNQGQVHAAMLLRQLQARPTPSTREAAETRRLSLGALTRRLARIDSPEALLPVVTTVTSPSNNSQHPPTKSSPIECDVEQPLAETAKIQNKGKRKRNSVDASTQINEEHVSERVSSPSPVNPPPKRARLDVFGGVVVGAMIGAVGTFMGLASLGRSSM</sequence>
<feature type="compositionally biased region" description="Acidic residues" evidence="1">
    <location>
        <begin position="606"/>
        <end position="654"/>
    </location>
</feature>
<feature type="compositionally biased region" description="Basic and acidic residues" evidence="1">
    <location>
        <begin position="548"/>
        <end position="562"/>
    </location>
</feature>
<dbReference type="STRING" id="401625.A0A0P1BHK3"/>
<keyword evidence="2" id="KW-0812">Transmembrane</keyword>
<accession>A0A0P1BHK3</accession>
<dbReference type="InterPro" id="IPR008984">
    <property type="entry name" value="SMAD_FHA_dom_sf"/>
</dbReference>
<feature type="compositionally biased region" description="Polar residues" evidence="1">
    <location>
        <begin position="670"/>
        <end position="680"/>
    </location>
</feature>
<evidence type="ECO:0000256" key="2">
    <source>
        <dbReference type="SAM" id="Phobius"/>
    </source>
</evidence>
<feature type="compositionally biased region" description="Polar residues" evidence="1">
    <location>
        <begin position="952"/>
        <end position="968"/>
    </location>
</feature>
<feature type="region of interest" description="Disordered" evidence="1">
    <location>
        <begin position="842"/>
        <end position="882"/>
    </location>
</feature>
<dbReference type="InterPro" id="IPR000253">
    <property type="entry name" value="FHA_dom"/>
</dbReference>